<keyword evidence="7" id="KW-1185">Reference proteome</keyword>
<proteinExistence type="inferred from homology"/>
<dbReference type="FunFam" id="3.40.30.10:FF:000010">
    <property type="entry name" value="Glutathione peroxidase"/>
    <property type="match status" value="1"/>
</dbReference>
<dbReference type="InterPro" id="IPR036249">
    <property type="entry name" value="Thioredoxin-like_sf"/>
</dbReference>
<dbReference type="PIRSF" id="PIRSF000303">
    <property type="entry name" value="Glutathion_perox"/>
    <property type="match status" value="1"/>
</dbReference>
<evidence type="ECO:0000256" key="3">
    <source>
        <dbReference type="ARBA" id="ARBA00023002"/>
    </source>
</evidence>
<evidence type="ECO:0000313" key="6">
    <source>
        <dbReference type="EMBL" id="TDN88904.1"/>
    </source>
</evidence>
<evidence type="ECO:0000256" key="2">
    <source>
        <dbReference type="ARBA" id="ARBA00022559"/>
    </source>
</evidence>
<dbReference type="PANTHER" id="PTHR11592:SF78">
    <property type="entry name" value="GLUTATHIONE PEROXIDASE"/>
    <property type="match status" value="1"/>
</dbReference>
<dbReference type="PRINTS" id="PR01011">
    <property type="entry name" value="GLUTPROXDASE"/>
</dbReference>
<reference evidence="6 7" key="1">
    <citation type="submission" date="2019-03" db="EMBL/GenBank/DDBJ databases">
        <title>Genomic Encyclopedia of Type Strains, Phase IV (KMG-IV): sequencing the most valuable type-strain genomes for metagenomic binning, comparative biology and taxonomic classification.</title>
        <authorList>
            <person name="Goeker M."/>
        </authorList>
    </citation>
    <scope>NUCLEOTIDE SEQUENCE [LARGE SCALE GENOMIC DNA]</scope>
    <source>
        <strain evidence="6 7">DSM 18555</strain>
    </source>
</reference>
<evidence type="ECO:0000256" key="1">
    <source>
        <dbReference type="ARBA" id="ARBA00006926"/>
    </source>
</evidence>
<name>A0A4R6G5D3_9BURK</name>
<accession>A0A4R6G5D3</accession>
<dbReference type="AlphaFoldDB" id="A0A4R6G5D3"/>
<dbReference type="GO" id="GO:0004601">
    <property type="term" value="F:peroxidase activity"/>
    <property type="evidence" value="ECO:0007669"/>
    <property type="project" value="UniProtKB-KW"/>
</dbReference>
<dbReference type="PANTHER" id="PTHR11592">
    <property type="entry name" value="GLUTATHIONE PEROXIDASE"/>
    <property type="match status" value="1"/>
</dbReference>
<evidence type="ECO:0000256" key="5">
    <source>
        <dbReference type="RuleBase" id="RU000499"/>
    </source>
</evidence>
<dbReference type="CDD" id="cd00340">
    <property type="entry name" value="GSH_Peroxidase"/>
    <property type="match status" value="1"/>
</dbReference>
<comment type="caution">
    <text evidence="6">The sequence shown here is derived from an EMBL/GenBank/DDBJ whole genome shotgun (WGS) entry which is preliminary data.</text>
</comment>
<sequence length="167" mass="18614">MSATINVSDVYGFQATSLTGAAIDLAQYRGKVLLIVNTASQCMFTPQYKELEEAYRQLHGKGLEVLGFPCDQFGNQEPGNEEEIGDFCEKNYGVTFPLFAKIDVNGEHAAPLFKYLKHAAPGLLGSEVIKWNFTKFLLRKDGTVYKRYAPQTNPQSLLNDINKLLAE</sequence>
<dbReference type="Pfam" id="PF00255">
    <property type="entry name" value="GSHPx"/>
    <property type="match status" value="1"/>
</dbReference>
<organism evidence="6 7">
    <name type="scientific">Herminiimonas fonticola</name>
    <dbReference type="NCBI Taxonomy" id="303380"/>
    <lineage>
        <taxon>Bacteria</taxon>
        <taxon>Pseudomonadati</taxon>
        <taxon>Pseudomonadota</taxon>
        <taxon>Betaproteobacteria</taxon>
        <taxon>Burkholderiales</taxon>
        <taxon>Oxalobacteraceae</taxon>
        <taxon>Herminiimonas</taxon>
    </lineage>
</organism>
<protein>
    <recommendedName>
        <fullName evidence="5">Glutathione peroxidase</fullName>
    </recommendedName>
</protein>
<comment type="similarity">
    <text evidence="1 5">Belongs to the glutathione peroxidase family.</text>
</comment>
<keyword evidence="2 5" id="KW-0575">Peroxidase</keyword>
<evidence type="ECO:0000313" key="7">
    <source>
        <dbReference type="Proteomes" id="UP000294737"/>
    </source>
</evidence>
<dbReference type="SUPFAM" id="SSF52833">
    <property type="entry name" value="Thioredoxin-like"/>
    <property type="match status" value="1"/>
</dbReference>
<evidence type="ECO:0000256" key="4">
    <source>
        <dbReference type="PIRSR" id="PIRSR000303-1"/>
    </source>
</evidence>
<dbReference type="PROSITE" id="PS51355">
    <property type="entry name" value="GLUTATHIONE_PEROXID_3"/>
    <property type="match status" value="1"/>
</dbReference>
<dbReference type="InterPro" id="IPR000889">
    <property type="entry name" value="Glutathione_peroxidase"/>
</dbReference>
<keyword evidence="3 5" id="KW-0560">Oxidoreductase</keyword>
<dbReference type="EMBL" id="SNWF01000006">
    <property type="protein sequence ID" value="TDN88904.1"/>
    <property type="molecule type" value="Genomic_DNA"/>
</dbReference>
<feature type="active site" evidence="4">
    <location>
        <position position="42"/>
    </location>
</feature>
<gene>
    <name evidence="6" type="ORF">EV677_2491</name>
</gene>
<dbReference type="GO" id="GO:0034599">
    <property type="term" value="P:cellular response to oxidative stress"/>
    <property type="evidence" value="ECO:0007669"/>
    <property type="project" value="TreeGrafter"/>
</dbReference>
<dbReference type="Gene3D" id="3.40.30.10">
    <property type="entry name" value="Glutaredoxin"/>
    <property type="match status" value="1"/>
</dbReference>
<dbReference type="Proteomes" id="UP000294737">
    <property type="component" value="Unassembled WGS sequence"/>
</dbReference>